<evidence type="ECO:0000256" key="5">
    <source>
        <dbReference type="ARBA" id="ARBA00022763"/>
    </source>
</evidence>
<sequence length="299" mass="33363">MPELPDITAYLSALAPRVVGQPLTHLRIASPFLLRTVQPRIEETEGHTIRALHRIGKRIVFEFDNGLYLVLHLMIAGRLHWRPLGAKLGGRNNLAAFDFPNGSLVLTEAGSKRRASLHLFANEAAAQETDPGGIDVFATDLEAFRTALTAENRTLKRALTDPRILSGIGNAYSDEILHAAQLSPIQQTAKLDPAQWQRLFTATRETLQLWIDRLNAEAAQAFPEKVTAFRKDMAVHGRFGQPCPTCGQPIQRIRYADNETNYCAQCQTNGKVLADRSLSRLLGKDWPRTLDELEALKKR</sequence>
<keyword evidence="7" id="KW-0378">Hydrolase</keyword>
<name>A0AAU7ZVG0_9BACT</name>
<dbReference type="CDD" id="cd08973">
    <property type="entry name" value="BaFpgNei_N_1"/>
    <property type="match status" value="1"/>
</dbReference>
<protein>
    <submittedName>
        <fullName evidence="17">DNA-formamidopyrimidine glycosylase family protein</fullName>
    </submittedName>
</protein>
<keyword evidence="8" id="KW-0862">Zinc</keyword>
<reference evidence="17" key="2">
    <citation type="journal article" date="2024" name="Environ. Microbiol.">
        <title>Genome analysis and description of Tunturibacter gen. nov. expands the diversity of Terriglobia in tundra soils.</title>
        <authorList>
            <person name="Messyasz A."/>
            <person name="Mannisto M.K."/>
            <person name="Kerkhof L.J."/>
            <person name="Haggblom M.M."/>
        </authorList>
    </citation>
    <scope>NUCLEOTIDE SEQUENCE</scope>
    <source>
        <strain evidence="17">X5P6</strain>
    </source>
</reference>
<evidence type="ECO:0000256" key="3">
    <source>
        <dbReference type="ARBA" id="ARBA00009409"/>
    </source>
</evidence>
<keyword evidence="9" id="KW-0238">DNA-binding</keyword>
<dbReference type="AlphaFoldDB" id="A0AAU7ZVG0"/>
<dbReference type="InterPro" id="IPR010663">
    <property type="entry name" value="Znf_FPG/IleRS"/>
</dbReference>
<evidence type="ECO:0000313" key="17">
    <source>
        <dbReference type="EMBL" id="XCB34918.1"/>
    </source>
</evidence>
<dbReference type="Gene3D" id="1.10.8.50">
    <property type="match status" value="1"/>
</dbReference>
<dbReference type="SMART" id="SM00898">
    <property type="entry name" value="Fapy_DNA_glyco"/>
    <property type="match status" value="1"/>
</dbReference>
<comment type="catalytic activity">
    <reaction evidence="1">
        <text>Hydrolysis of DNA containing ring-opened 7-methylguanine residues, releasing 2,6-diamino-4-hydroxy-5-(N-methyl)formamidopyrimidine.</text>
        <dbReference type="EC" id="3.2.2.23"/>
    </reaction>
</comment>
<evidence type="ECO:0000259" key="16">
    <source>
        <dbReference type="PROSITE" id="PS51068"/>
    </source>
</evidence>
<organism evidence="17">
    <name type="scientific">Tunturiibacter psychrotolerans</name>
    <dbReference type="NCBI Taxonomy" id="3069686"/>
    <lineage>
        <taxon>Bacteria</taxon>
        <taxon>Pseudomonadati</taxon>
        <taxon>Acidobacteriota</taxon>
        <taxon>Terriglobia</taxon>
        <taxon>Terriglobales</taxon>
        <taxon>Acidobacteriaceae</taxon>
        <taxon>Tunturiibacter</taxon>
    </lineage>
</organism>
<dbReference type="SUPFAM" id="SSF57716">
    <property type="entry name" value="Glucocorticoid receptor-like (DNA-binding domain)"/>
    <property type="match status" value="1"/>
</dbReference>
<dbReference type="GO" id="GO:0003906">
    <property type="term" value="F:DNA-(apurinic or apyrimidinic site) endonuclease activity"/>
    <property type="evidence" value="ECO:0007669"/>
    <property type="project" value="InterPro"/>
</dbReference>
<dbReference type="EMBL" id="CP132942">
    <property type="protein sequence ID" value="XCB34918.1"/>
    <property type="molecule type" value="Genomic_DNA"/>
</dbReference>
<evidence type="ECO:0000256" key="13">
    <source>
        <dbReference type="ARBA" id="ARBA00023295"/>
    </source>
</evidence>
<evidence type="ECO:0000256" key="7">
    <source>
        <dbReference type="ARBA" id="ARBA00022801"/>
    </source>
</evidence>
<dbReference type="GO" id="GO:0003684">
    <property type="term" value="F:damaged DNA binding"/>
    <property type="evidence" value="ECO:0007669"/>
    <property type="project" value="InterPro"/>
</dbReference>
<evidence type="ECO:0000256" key="12">
    <source>
        <dbReference type="ARBA" id="ARBA00023268"/>
    </source>
</evidence>
<dbReference type="InterPro" id="IPR035937">
    <property type="entry name" value="FPG_N"/>
</dbReference>
<dbReference type="PANTHER" id="PTHR22993:SF9">
    <property type="entry name" value="FORMAMIDOPYRIMIDINE-DNA GLYCOSYLASE"/>
    <property type="match status" value="1"/>
</dbReference>
<evidence type="ECO:0000256" key="6">
    <source>
        <dbReference type="ARBA" id="ARBA00022771"/>
    </source>
</evidence>
<keyword evidence="4" id="KW-0479">Metal-binding</keyword>
<dbReference type="SUPFAM" id="SSF46946">
    <property type="entry name" value="S13-like H2TH domain"/>
    <property type="match status" value="1"/>
</dbReference>
<dbReference type="RefSeq" id="WP_353066486.1">
    <property type="nucleotide sequence ID" value="NZ_CP132942.1"/>
</dbReference>
<proteinExistence type="inferred from homology"/>
<gene>
    <name evidence="17" type="ORF">RBB77_08485</name>
</gene>
<evidence type="ECO:0000256" key="2">
    <source>
        <dbReference type="ARBA" id="ARBA00001947"/>
    </source>
</evidence>
<evidence type="ECO:0000256" key="9">
    <source>
        <dbReference type="ARBA" id="ARBA00023125"/>
    </source>
</evidence>
<dbReference type="Gene3D" id="3.20.190.10">
    <property type="entry name" value="MutM-like, N-terminal"/>
    <property type="match status" value="1"/>
</dbReference>
<dbReference type="PROSITE" id="PS51066">
    <property type="entry name" value="ZF_FPG_2"/>
    <property type="match status" value="1"/>
</dbReference>
<dbReference type="SMART" id="SM01232">
    <property type="entry name" value="H2TH"/>
    <property type="match status" value="1"/>
</dbReference>
<accession>A0AAU7ZVG0</accession>
<dbReference type="GO" id="GO:0016829">
    <property type="term" value="F:lyase activity"/>
    <property type="evidence" value="ECO:0007669"/>
    <property type="project" value="UniProtKB-KW"/>
</dbReference>
<dbReference type="GO" id="GO:0034039">
    <property type="term" value="F:8-oxo-7,8-dihydroguanine DNA N-glycosylase activity"/>
    <property type="evidence" value="ECO:0007669"/>
    <property type="project" value="TreeGrafter"/>
</dbReference>
<keyword evidence="5" id="KW-0227">DNA damage</keyword>
<evidence type="ECO:0000256" key="11">
    <source>
        <dbReference type="ARBA" id="ARBA00023239"/>
    </source>
</evidence>
<evidence type="ECO:0000256" key="8">
    <source>
        <dbReference type="ARBA" id="ARBA00022833"/>
    </source>
</evidence>
<dbReference type="GO" id="GO:0006284">
    <property type="term" value="P:base-excision repair"/>
    <property type="evidence" value="ECO:0007669"/>
    <property type="project" value="InterPro"/>
</dbReference>
<comment type="cofactor">
    <cofactor evidence="2">
        <name>Zn(2+)</name>
        <dbReference type="ChEBI" id="CHEBI:29105"/>
    </cofactor>
</comment>
<dbReference type="KEGG" id="tpsc:RBB77_08485"/>
<feature type="domain" description="FPG-type" evidence="15">
    <location>
        <begin position="234"/>
        <end position="268"/>
    </location>
</feature>
<dbReference type="GO" id="GO:0008270">
    <property type="term" value="F:zinc ion binding"/>
    <property type="evidence" value="ECO:0007669"/>
    <property type="project" value="UniProtKB-KW"/>
</dbReference>
<evidence type="ECO:0000256" key="14">
    <source>
        <dbReference type="PROSITE-ProRule" id="PRU00391"/>
    </source>
</evidence>
<dbReference type="Pfam" id="PF01149">
    <property type="entry name" value="Fapy_DNA_glyco"/>
    <property type="match status" value="1"/>
</dbReference>
<keyword evidence="6 14" id="KW-0863">Zinc-finger</keyword>
<keyword evidence="13" id="KW-0326">Glycosidase</keyword>
<keyword evidence="12" id="KW-0511">Multifunctional enzyme</keyword>
<dbReference type="Pfam" id="PF06827">
    <property type="entry name" value="zf-FPG_IleRS"/>
    <property type="match status" value="1"/>
</dbReference>
<dbReference type="InterPro" id="IPR012319">
    <property type="entry name" value="FPG_cat"/>
</dbReference>
<evidence type="ECO:0000256" key="1">
    <source>
        <dbReference type="ARBA" id="ARBA00001668"/>
    </source>
</evidence>
<dbReference type="SUPFAM" id="SSF81624">
    <property type="entry name" value="N-terminal domain of MutM-like DNA repair proteins"/>
    <property type="match status" value="1"/>
</dbReference>
<evidence type="ECO:0000259" key="15">
    <source>
        <dbReference type="PROSITE" id="PS51066"/>
    </source>
</evidence>
<evidence type="ECO:0000256" key="4">
    <source>
        <dbReference type="ARBA" id="ARBA00022723"/>
    </source>
</evidence>
<dbReference type="InterPro" id="IPR010979">
    <property type="entry name" value="Ribosomal_uS13-like_H2TH"/>
</dbReference>
<keyword evidence="11" id="KW-0456">Lyase</keyword>
<dbReference type="Pfam" id="PF06831">
    <property type="entry name" value="H2TH"/>
    <property type="match status" value="1"/>
</dbReference>
<dbReference type="PROSITE" id="PS51068">
    <property type="entry name" value="FPG_CAT"/>
    <property type="match status" value="1"/>
</dbReference>
<dbReference type="PANTHER" id="PTHR22993">
    <property type="entry name" value="FORMAMIDOPYRIMIDINE-DNA GLYCOSYLASE"/>
    <property type="match status" value="1"/>
</dbReference>
<dbReference type="InterPro" id="IPR015886">
    <property type="entry name" value="H2TH_FPG"/>
</dbReference>
<keyword evidence="10" id="KW-0234">DNA repair</keyword>
<reference evidence="17" key="1">
    <citation type="submission" date="2023-08" db="EMBL/GenBank/DDBJ databases">
        <authorList>
            <person name="Messyasz A."/>
            <person name="Mannisto M.K."/>
            <person name="Kerkhof L.J."/>
            <person name="Haggblom M."/>
        </authorList>
    </citation>
    <scope>NUCLEOTIDE SEQUENCE</scope>
    <source>
        <strain evidence="17">X5P6</strain>
    </source>
</reference>
<evidence type="ECO:0000256" key="10">
    <source>
        <dbReference type="ARBA" id="ARBA00023204"/>
    </source>
</evidence>
<comment type="similarity">
    <text evidence="3">Belongs to the FPG family.</text>
</comment>
<feature type="domain" description="Formamidopyrimidine-DNA glycosylase catalytic" evidence="16">
    <location>
        <begin position="2"/>
        <end position="98"/>
    </location>
</feature>
<dbReference type="InterPro" id="IPR000214">
    <property type="entry name" value="Znf_DNA_glyclase/AP_lyase"/>
</dbReference>